<feature type="binding site" evidence="5">
    <location>
        <position position="122"/>
    </location>
    <ligand>
        <name>NAD(+)</name>
        <dbReference type="ChEBI" id="CHEBI:57540"/>
    </ligand>
</feature>
<evidence type="ECO:0000256" key="8">
    <source>
        <dbReference type="RuleBase" id="RU361160"/>
    </source>
</evidence>
<dbReference type="SUPFAM" id="SSF51735">
    <property type="entry name" value="NAD(P)-binding Rossmann-fold domains"/>
    <property type="match status" value="1"/>
</dbReference>
<comment type="caution">
    <text evidence="10">The sequence shown here is derived from an EMBL/GenBank/DDBJ whole genome shotgun (WGS) entry which is preliminary data.</text>
</comment>
<feature type="active site" description="Nucleophile" evidence="3">
    <location>
        <position position="154"/>
    </location>
</feature>
<feature type="binding site" evidence="5">
    <location>
        <position position="316"/>
    </location>
    <ligand>
        <name>NAD(+)</name>
        <dbReference type="ChEBI" id="CHEBI:57540"/>
    </ligand>
</feature>
<protein>
    <recommendedName>
        <fullName evidence="8">Glyceraldehyde-3-phosphate dehydrogenase</fullName>
        <ecNumber evidence="8">1.2.1.-</ecNumber>
    </recommendedName>
</protein>
<feature type="binding site" evidence="5">
    <location>
        <begin position="12"/>
        <end position="13"/>
    </location>
    <ligand>
        <name>NAD(+)</name>
        <dbReference type="ChEBI" id="CHEBI:57540"/>
    </ligand>
</feature>
<dbReference type="PROSITE" id="PS00071">
    <property type="entry name" value="GAPDH"/>
    <property type="match status" value="1"/>
</dbReference>
<keyword evidence="2 8" id="KW-0560">Oxidoreductase</keyword>
<evidence type="ECO:0000313" key="11">
    <source>
        <dbReference type="Proteomes" id="UP000266177"/>
    </source>
</evidence>
<dbReference type="GO" id="GO:0050661">
    <property type="term" value="F:NADP binding"/>
    <property type="evidence" value="ECO:0007669"/>
    <property type="project" value="InterPro"/>
</dbReference>
<dbReference type="InterPro" id="IPR020830">
    <property type="entry name" value="GlycerAld_3-P_DH_AS"/>
</dbReference>
<evidence type="ECO:0000259" key="9">
    <source>
        <dbReference type="SMART" id="SM00846"/>
    </source>
</evidence>
<dbReference type="InterPro" id="IPR006424">
    <property type="entry name" value="Glyceraldehyde-3-P_DH_1"/>
</dbReference>
<feature type="binding site" evidence="4">
    <location>
        <begin position="212"/>
        <end position="213"/>
    </location>
    <ligand>
        <name>D-glyceraldehyde 3-phosphate</name>
        <dbReference type="ChEBI" id="CHEBI:59776"/>
    </ligand>
</feature>
<dbReference type="GO" id="GO:0016620">
    <property type="term" value="F:oxidoreductase activity, acting on the aldehyde or oxo group of donors, NAD or NADP as acceptor"/>
    <property type="evidence" value="ECO:0007669"/>
    <property type="project" value="InterPro"/>
</dbReference>
<gene>
    <name evidence="10" type="primary">gap</name>
    <name evidence="10" type="ORF">DQX05_14270</name>
</gene>
<dbReference type="FunFam" id="3.40.50.720:FF:000001">
    <property type="entry name" value="Glyceraldehyde-3-phosphate dehydrogenase"/>
    <property type="match status" value="1"/>
</dbReference>
<feature type="binding site" evidence="4">
    <location>
        <begin position="153"/>
        <end position="155"/>
    </location>
    <ligand>
        <name>D-glyceraldehyde 3-phosphate</name>
        <dbReference type="ChEBI" id="CHEBI:59776"/>
    </ligand>
</feature>
<comment type="similarity">
    <text evidence="1 7">Belongs to the glyceraldehyde-3-phosphate dehydrogenase family.</text>
</comment>
<dbReference type="CDD" id="cd18126">
    <property type="entry name" value="GAPDH_I_C"/>
    <property type="match status" value="1"/>
</dbReference>
<dbReference type="Pfam" id="PF02800">
    <property type="entry name" value="Gp_dh_C"/>
    <property type="match status" value="1"/>
</dbReference>
<name>A0A3A3GHQ7_PANTH</name>
<dbReference type="GO" id="GO:0051287">
    <property type="term" value="F:NAD binding"/>
    <property type="evidence" value="ECO:0007669"/>
    <property type="project" value="InterPro"/>
</dbReference>
<dbReference type="PANTHER" id="PTHR43148">
    <property type="entry name" value="GLYCERALDEHYDE-3-PHOSPHATE DEHYDROGENASE 2"/>
    <property type="match status" value="1"/>
</dbReference>
<dbReference type="InterPro" id="IPR020829">
    <property type="entry name" value="GlycerAld_3-P_DH_cat"/>
</dbReference>
<feature type="domain" description="Glyceraldehyde 3-phosphate dehydrogenase NAD(P) binding" evidence="9">
    <location>
        <begin position="3"/>
        <end position="154"/>
    </location>
</feature>
<dbReference type="Gene3D" id="3.30.360.10">
    <property type="entry name" value="Dihydrodipicolinate Reductase, domain 2"/>
    <property type="match status" value="1"/>
</dbReference>
<keyword evidence="5" id="KW-0520">NAD</keyword>
<dbReference type="SMART" id="SM00846">
    <property type="entry name" value="Gp_dh_N"/>
    <property type="match status" value="1"/>
</dbReference>
<evidence type="ECO:0000313" key="10">
    <source>
        <dbReference type="EMBL" id="RJG23402.1"/>
    </source>
</evidence>
<dbReference type="NCBIfam" id="TIGR01534">
    <property type="entry name" value="GAPDH-I"/>
    <property type="match status" value="1"/>
</dbReference>
<evidence type="ECO:0000256" key="1">
    <source>
        <dbReference type="ARBA" id="ARBA00007406"/>
    </source>
</evidence>
<dbReference type="EMBL" id="QYZD01000011">
    <property type="protein sequence ID" value="RJG23402.1"/>
    <property type="molecule type" value="Genomic_DNA"/>
</dbReference>
<dbReference type="InterPro" id="IPR036291">
    <property type="entry name" value="NAD(P)-bd_dom_sf"/>
</dbReference>
<dbReference type="InterPro" id="IPR020828">
    <property type="entry name" value="GlycerAld_3-P_DH_NAD(P)-bd"/>
</dbReference>
<dbReference type="Gene3D" id="3.40.50.720">
    <property type="entry name" value="NAD(P)-binding Rossmann-like Domain"/>
    <property type="match status" value="1"/>
</dbReference>
<dbReference type="FunFam" id="3.30.360.10:FF:000002">
    <property type="entry name" value="Glyceraldehyde-3-phosphate dehydrogenase"/>
    <property type="match status" value="1"/>
</dbReference>
<evidence type="ECO:0000256" key="7">
    <source>
        <dbReference type="RuleBase" id="RU000397"/>
    </source>
</evidence>
<evidence type="ECO:0000256" key="4">
    <source>
        <dbReference type="PIRSR" id="PIRSR000149-2"/>
    </source>
</evidence>
<evidence type="ECO:0000256" key="6">
    <source>
        <dbReference type="PIRSR" id="PIRSR000149-4"/>
    </source>
</evidence>
<dbReference type="OrthoDB" id="9803304at2"/>
<sequence>MALPVAINGMGRIGRLVLRRAMDEAHSPFAIRAVNTLYPAATIAHLLKYDSIHGKWNASIAAEGNTLLINDTPVQVVAEADPARLPWQSLGIHTVIDATGKFTDRPGASKHIEAGAEKVIITAPGKDLDLTIVMGVNEHMYDDENHHLVSAASCTTNCLAPLLHLLDRSFGIASGWMTTIHSYTNDQKHLDNPHKDLRRARACTQSIVPTTTGVGKALAGILPHLATSVQGISVRVPTPDVSLVDLTAEVKTSVTADDVRLAFLHAIRDGHERYLEWCDEPLVSTDFIGNDKSAVVDGMSLIAHDHHIKLLAWYDNEWGYAARVVDLARHVALEGVRGSCKTAAAR</sequence>
<dbReference type="InterPro" id="IPR020831">
    <property type="entry name" value="GlycerAld/Erythrose_P_DH"/>
</dbReference>
<dbReference type="RefSeq" id="WP_119794252.1">
    <property type="nucleotide sequence ID" value="NZ_QYZD01000011.1"/>
</dbReference>
<dbReference type="GO" id="GO:0006006">
    <property type="term" value="P:glucose metabolic process"/>
    <property type="evidence" value="ECO:0007669"/>
    <property type="project" value="InterPro"/>
</dbReference>
<evidence type="ECO:0000256" key="3">
    <source>
        <dbReference type="PIRSR" id="PIRSR000149-1"/>
    </source>
</evidence>
<dbReference type="PIRSF" id="PIRSF000149">
    <property type="entry name" value="GAP_DH"/>
    <property type="match status" value="1"/>
</dbReference>
<evidence type="ECO:0000256" key="2">
    <source>
        <dbReference type="ARBA" id="ARBA00023002"/>
    </source>
</evidence>
<accession>A0A3A3GHQ7</accession>
<proteinExistence type="inferred from homology"/>
<dbReference type="Proteomes" id="UP000266177">
    <property type="component" value="Unassembled WGS sequence"/>
</dbReference>
<organism evidence="10 11">
    <name type="scientific">Paenibacillus thiaminolyticus</name>
    <name type="common">Bacillus thiaminolyticus</name>
    <dbReference type="NCBI Taxonomy" id="49283"/>
    <lineage>
        <taxon>Bacteria</taxon>
        <taxon>Bacillati</taxon>
        <taxon>Bacillota</taxon>
        <taxon>Bacilli</taxon>
        <taxon>Bacillales</taxon>
        <taxon>Paenibacillaceae</taxon>
        <taxon>Paenibacillus</taxon>
    </lineage>
</organism>
<reference evidence="10 11" key="1">
    <citation type="submission" date="2018-09" db="EMBL/GenBank/DDBJ databases">
        <title>Paenibacillus SK2017-BO5.</title>
        <authorList>
            <person name="Piskunova J.V."/>
            <person name="Dubiley S.A."/>
            <person name="Severinov K.V."/>
        </authorList>
    </citation>
    <scope>NUCLEOTIDE SEQUENCE [LARGE SCALE GENOMIC DNA]</scope>
    <source>
        <strain evidence="10 11">BO5</strain>
    </source>
</reference>
<evidence type="ECO:0000256" key="5">
    <source>
        <dbReference type="PIRSR" id="PIRSR000149-3"/>
    </source>
</evidence>
<keyword evidence="5" id="KW-0547">Nucleotide-binding</keyword>
<feature type="site" description="Activates thiol group during catalysis" evidence="6">
    <location>
        <position position="181"/>
    </location>
</feature>
<feature type="binding site" evidence="4">
    <location>
        <position position="235"/>
    </location>
    <ligand>
        <name>D-glyceraldehyde 3-phosphate</name>
        <dbReference type="ChEBI" id="CHEBI:59776"/>
    </ligand>
</feature>
<dbReference type="AlphaFoldDB" id="A0A3A3GHQ7"/>
<dbReference type="EC" id="1.2.1.-" evidence="8"/>
<dbReference type="SUPFAM" id="SSF55347">
    <property type="entry name" value="Glyceraldehyde-3-phosphate dehydrogenase-like, C-terminal domain"/>
    <property type="match status" value="1"/>
</dbReference>
<feature type="binding site" evidence="4">
    <location>
        <position position="184"/>
    </location>
    <ligand>
        <name>D-glyceraldehyde 3-phosphate</name>
        <dbReference type="ChEBI" id="CHEBI:59776"/>
    </ligand>
</feature>
<dbReference type="Pfam" id="PF00044">
    <property type="entry name" value="Gp_dh_N"/>
    <property type="match status" value="1"/>
</dbReference>
<dbReference type="CDD" id="cd05214">
    <property type="entry name" value="GAPDH_I_N"/>
    <property type="match status" value="1"/>
</dbReference>
<dbReference type="PRINTS" id="PR00078">
    <property type="entry name" value="G3PDHDRGNASE"/>
</dbReference>